<dbReference type="Gene3D" id="3.30.420.40">
    <property type="match status" value="2"/>
</dbReference>
<evidence type="ECO:0000313" key="2">
    <source>
        <dbReference type="Proteomes" id="UP000181992"/>
    </source>
</evidence>
<dbReference type="CDD" id="cd24049">
    <property type="entry name" value="ASKHA_NBD_PilM"/>
    <property type="match status" value="1"/>
</dbReference>
<dbReference type="PANTHER" id="PTHR32432">
    <property type="entry name" value="CELL DIVISION PROTEIN FTSA-RELATED"/>
    <property type="match status" value="1"/>
</dbReference>
<name>A0A1J4V1T8_9BACT</name>
<dbReference type="Gene3D" id="3.30.1490.300">
    <property type="match status" value="1"/>
</dbReference>
<dbReference type="EMBL" id="MNVN01000007">
    <property type="protein sequence ID" value="OIO31124.1"/>
    <property type="molecule type" value="Genomic_DNA"/>
</dbReference>
<dbReference type="AlphaFoldDB" id="A0A1J4V1T8"/>
<reference evidence="1 2" key="1">
    <citation type="journal article" date="2016" name="Environ. Microbiol.">
        <title>Genomic resolution of a cold subsurface aquifer community provides metabolic insights for novel microbes adapted to high CO concentrations.</title>
        <authorList>
            <person name="Probst A.J."/>
            <person name="Castelle C.J."/>
            <person name="Singh A."/>
            <person name="Brown C.T."/>
            <person name="Anantharaman K."/>
            <person name="Sharon I."/>
            <person name="Hug L.A."/>
            <person name="Burstein D."/>
            <person name="Emerson J.B."/>
            <person name="Thomas B.C."/>
            <person name="Banfield J.F."/>
        </authorList>
    </citation>
    <scope>NUCLEOTIDE SEQUENCE [LARGE SCALE GENOMIC DNA]</scope>
    <source>
        <strain evidence="1">CG1_02_43_90</strain>
    </source>
</reference>
<dbReference type="STRING" id="1805281.AUJ77_00650"/>
<accession>A0A1J4V1T8</accession>
<evidence type="ECO:0000313" key="1">
    <source>
        <dbReference type="EMBL" id="OIO31124.1"/>
    </source>
</evidence>
<proteinExistence type="predicted"/>
<gene>
    <name evidence="1" type="ORF">AUJ77_00650</name>
</gene>
<dbReference type="InterPro" id="IPR043129">
    <property type="entry name" value="ATPase_NBD"/>
</dbReference>
<sequence>MGSFLASFKGIFSGKHKGMTLGVDIGSSSIKIVLLEKVNEKSVLRNYGEISLGPRAGFSVGQATNLPPEKVAEALSDLLKETGIIAKHTFIAIPFSASLLSVVDLPQVAKNELEPMIMNEARRYIPIPMSEVSLDWWVLPKRKDTENQVFSVSSHGEGDQKQMGKIEVIIAAIHNEVITKYESIKKDAHIPGEASHFEIELFSTLRAVVGRDLSPILVIDIGAGSTKVAIIEEGVVRGSHVISMGGQDLTMALARSQGVSFEKAEEMKCRIGIVGEEEGRDILVVSELILSTIMNEARHFSENYEHKHGTKIPKIILAGGGARLKGIEKIILQNFPKVSVIIGDPFSRVETPAFLDATLKEISSSFSVSLGVALKGLEE</sequence>
<comment type="caution">
    <text evidence="1">The sequence shown here is derived from an EMBL/GenBank/DDBJ whole genome shotgun (WGS) entry which is preliminary data.</text>
</comment>
<dbReference type="SUPFAM" id="SSF53067">
    <property type="entry name" value="Actin-like ATPase domain"/>
    <property type="match status" value="1"/>
</dbReference>
<dbReference type="InterPro" id="IPR050696">
    <property type="entry name" value="FtsA/MreB"/>
</dbReference>
<dbReference type="InterPro" id="IPR005883">
    <property type="entry name" value="PilM"/>
</dbReference>
<protein>
    <recommendedName>
        <fullName evidence="3">SHS2 domain-containing protein</fullName>
    </recommendedName>
</protein>
<dbReference type="NCBIfam" id="TIGR01175">
    <property type="entry name" value="pilM"/>
    <property type="match status" value="1"/>
</dbReference>
<organism evidence="1 2">
    <name type="scientific">Candidatus Nomurabacteria bacterium CG1_02_43_90</name>
    <dbReference type="NCBI Taxonomy" id="1805281"/>
    <lineage>
        <taxon>Bacteria</taxon>
        <taxon>Candidatus Nomuraibacteriota</taxon>
    </lineage>
</organism>
<evidence type="ECO:0008006" key="3">
    <source>
        <dbReference type="Google" id="ProtNLM"/>
    </source>
</evidence>
<dbReference type="Pfam" id="PF11104">
    <property type="entry name" value="PilM_2"/>
    <property type="match status" value="1"/>
</dbReference>
<dbReference type="PANTHER" id="PTHR32432:SF3">
    <property type="entry name" value="ETHANOLAMINE UTILIZATION PROTEIN EUTJ"/>
    <property type="match status" value="1"/>
</dbReference>
<dbReference type="Proteomes" id="UP000181992">
    <property type="component" value="Unassembled WGS sequence"/>
</dbReference>